<dbReference type="AlphaFoldDB" id="A0A1H6FGX9"/>
<evidence type="ECO:0000256" key="4">
    <source>
        <dbReference type="ARBA" id="ARBA00022452"/>
    </source>
</evidence>
<comment type="subcellular location">
    <subcellularLocation>
        <location evidence="1 11">Cell outer membrane</location>
        <topology evidence="1 11">Multi-pass membrane protein</topology>
    </subcellularLocation>
</comment>
<evidence type="ECO:0000256" key="3">
    <source>
        <dbReference type="ARBA" id="ARBA00022448"/>
    </source>
</evidence>
<dbReference type="GO" id="GO:0044718">
    <property type="term" value="P:siderophore transmembrane transport"/>
    <property type="evidence" value="ECO:0007669"/>
    <property type="project" value="TreeGrafter"/>
</dbReference>
<dbReference type="SUPFAM" id="SSF56935">
    <property type="entry name" value="Porins"/>
    <property type="match status" value="1"/>
</dbReference>
<dbReference type="RefSeq" id="WP_103921958.1">
    <property type="nucleotide sequence ID" value="NZ_FMSV02000549.1"/>
</dbReference>
<evidence type="ECO:0000256" key="1">
    <source>
        <dbReference type="ARBA" id="ARBA00004571"/>
    </source>
</evidence>
<dbReference type="Proteomes" id="UP000236724">
    <property type="component" value="Unassembled WGS sequence"/>
</dbReference>
<dbReference type="PANTHER" id="PTHR30069">
    <property type="entry name" value="TONB-DEPENDENT OUTER MEMBRANE RECEPTOR"/>
    <property type="match status" value="1"/>
</dbReference>
<keyword evidence="10 11" id="KW-0998">Cell outer membrane</keyword>
<comment type="similarity">
    <text evidence="2">Belongs to the TonB-dependent receptor family. Hemoglobin/haptoglobin binding protein subfamily.</text>
</comment>
<feature type="domain" description="TonB-dependent receptor plug" evidence="15">
    <location>
        <begin position="69"/>
        <end position="176"/>
    </location>
</feature>
<dbReference type="PANTHER" id="PTHR30069:SF29">
    <property type="entry name" value="HEMOGLOBIN AND HEMOGLOBIN-HAPTOGLOBIN-BINDING PROTEIN 1-RELATED"/>
    <property type="match status" value="1"/>
</dbReference>
<evidence type="ECO:0000256" key="9">
    <source>
        <dbReference type="ARBA" id="ARBA00023170"/>
    </source>
</evidence>
<dbReference type="GO" id="GO:0009279">
    <property type="term" value="C:cell outer membrane"/>
    <property type="evidence" value="ECO:0007669"/>
    <property type="project" value="UniProtKB-SubCell"/>
</dbReference>
<dbReference type="InterPro" id="IPR039426">
    <property type="entry name" value="TonB-dep_rcpt-like"/>
</dbReference>
<dbReference type="Pfam" id="PF07715">
    <property type="entry name" value="Plug"/>
    <property type="match status" value="1"/>
</dbReference>
<gene>
    <name evidence="16" type="primary">cirA_8</name>
    <name evidence="16" type="ORF">MBHS_04308</name>
</gene>
<keyword evidence="6 13" id="KW-0732">Signal</keyword>
<dbReference type="InterPro" id="IPR036942">
    <property type="entry name" value="Beta-barrel_TonB_sf"/>
</dbReference>
<keyword evidence="7 12" id="KW-0798">TonB box</keyword>
<dbReference type="InterPro" id="IPR037066">
    <property type="entry name" value="Plug_dom_sf"/>
</dbReference>
<evidence type="ECO:0000259" key="14">
    <source>
        <dbReference type="Pfam" id="PF00593"/>
    </source>
</evidence>
<sequence>MKAKICNSSAYFFIGMLSLMLPVLTALAAPSAVVRDPEIDKLKSILNMSLEDLLDLTVETGTKSPRRLHKTPGIIRVFTQDDFRRYGFKTLKDVLRHIPGYELNESRAGHTNLFIRGVQDRTTSKILLLIDGVPMRDLYWGNFSVDEMITLNNIEQVELLNGPGSVLYGANAFAGIINIRTKSKGRSVQARYGMQGSFKDGQRVNDKPFHHLSGEWSEAGWYGFGEFFKSQGFNPERNVDGEWANRPQDKEKKHLFAKYQKNGLMLAADLTDYTYPYLLSSAGNERFFKRKPFYLTARYEHEIKNKTLYSIQAFYNHSELLRLDTRYKNNELNRRRYGYRNGSLLGLDADTRWRWQSHQITLGVSWLRDKSHRQENVSYYFSGGELTKTKTKAILQGQATHDDVAVFVQDIWDVNQYLTVTAGLRYSWLSDFDNQLTYRLGLNAEYEQFYGKLLYGSAFRVPTYRESFKLYDNPEIGINQLKPEQLLTLEAQLGYRFDKADVNLTVYHNRYTNFMMDLITLSVNDALLNPDDPKNGDEYTFNLDEIKTTGLELAVAWYPTERVSLRVSASALLQAEETAGTFPDNVVLRNPYPQTTQDLNFLSKYSLSLATAWQFHPKYRLMGDLRYNSRRSVSGVYQSGVDESLQQLDNPRSFVLVNLGLEAQLKPQITTELRISNLFNERAFNPNIQDPTEYDIEWPGRSISLGLRMAF</sequence>
<organism evidence="16 17">
    <name type="scientific">Candidatus Venteria ishoeyi</name>
    <dbReference type="NCBI Taxonomy" id="1899563"/>
    <lineage>
        <taxon>Bacteria</taxon>
        <taxon>Pseudomonadati</taxon>
        <taxon>Pseudomonadota</taxon>
        <taxon>Gammaproteobacteria</taxon>
        <taxon>Thiotrichales</taxon>
        <taxon>Thiotrichaceae</taxon>
        <taxon>Venteria</taxon>
    </lineage>
</organism>
<evidence type="ECO:0000259" key="15">
    <source>
        <dbReference type="Pfam" id="PF07715"/>
    </source>
</evidence>
<accession>A0A1H6FGX9</accession>
<keyword evidence="9 16" id="KW-0675">Receptor</keyword>
<dbReference type="EMBL" id="FMSV02000549">
    <property type="protein sequence ID" value="SEH08416.1"/>
    <property type="molecule type" value="Genomic_DNA"/>
</dbReference>
<feature type="domain" description="TonB-dependent receptor-like beta-barrel" evidence="14">
    <location>
        <begin position="260"/>
        <end position="678"/>
    </location>
</feature>
<dbReference type="Gene3D" id="2.170.130.10">
    <property type="entry name" value="TonB-dependent receptor, plug domain"/>
    <property type="match status" value="1"/>
</dbReference>
<keyword evidence="3 11" id="KW-0813">Transport</keyword>
<dbReference type="GO" id="GO:0015344">
    <property type="term" value="F:siderophore uptake transmembrane transporter activity"/>
    <property type="evidence" value="ECO:0007669"/>
    <property type="project" value="TreeGrafter"/>
</dbReference>
<evidence type="ECO:0000256" key="13">
    <source>
        <dbReference type="SAM" id="SignalP"/>
    </source>
</evidence>
<dbReference type="OrthoDB" id="9815954at2"/>
<evidence type="ECO:0000256" key="7">
    <source>
        <dbReference type="ARBA" id="ARBA00023077"/>
    </source>
</evidence>
<reference evidence="16 17" key="1">
    <citation type="submission" date="2016-10" db="EMBL/GenBank/DDBJ databases">
        <authorList>
            <person name="de Groot N.N."/>
        </authorList>
    </citation>
    <scope>NUCLEOTIDE SEQUENCE [LARGE SCALE GENOMIC DNA]</scope>
    <source>
        <strain evidence="16">MBHS1</strain>
    </source>
</reference>
<dbReference type="CDD" id="cd01347">
    <property type="entry name" value="ligand_gated_channel"/>
    <property type="match status" value="1"/>
</dbReference>
<feature type="signal peptide" evidence="13">
    <location>
        <begin position="1"/>
        <end position="28"/>
    </location>
</feature>
<evidence type="ECO:0000256" key="10">
    <source>
        <dbReference type="ARBA" id="ARBA00023237"/>
    </source>
</evidence>
<dbReference type="InterPro" id="IPR012910">
    <property type="entry name" value="Plug_dom"/>
</dbReference>
<evidence type="ECO:0000256" key="5">
    <source>
        <dbReference type="ARBA" id="ARBA00022692"/>
    </source>
</evidence>
<dbReference type="Gene3D" id="2.40.170.20">
    <property type="entry name" value="TonB-dependent receptor, beta-barrel domain"/>
    <property type="match status" value="1"/>
</dbReference>
<dbReference type="PROSITE" id="PS52016">
    <property type="entry name" value="TONB_DEPENDENT_REC_3"/>
    <property type="match status" value="1"/>
</dbReference>
<evidence type="ECO:0000256" key="2">
    <source>
        <dbReference type="ARBA" id="ARBA00008143"/>
    </source>
</evidence>
<evidence type="ECO:0000256" key="8">
    <source>
        <dbReference type="ARBA" id="ARBA00023136"/>
    </source>
</evidence>
<name>A0A1H6FGX9_9GAMM</name>
<dbReference type="Pfam" id="PF00593">
    <property type="entry name" value="TonB_dep_Rec_b-barrel"/>
    <property type="match status" value="1"/>
</dbReference>
<evidence type="ECO:0000256" key="12">
    <source>
        <dbReference type="RuleBase" id="RU003357"/>
    </source>
</evidence>
<keyword evidence="8 11" id="KW-0472">Membrane</keyword>
<evidence type="ECO:0000313" key="17">
    <source>
        <dbReference type="Proteomes" id="UP000236724"/>
    </source>
</evidence>
<evidence type="ECO:0000313" key="16">
    <source>
        <dbReference type="EMBL" id="SEH08416.1"/>
    </source>
</evidence>
<keyword evidence="17" id="KW-1185">Reference proteome</keyword>
<feature type="chain" id="PRO_5014802839" evidence="13">
    <location>
        <begin position="29"/>
        <end position="711"/>
    </location>
</feature>
<evidence type="ECO:0000256" key="11">
    <source>
        <dbReference type="PROSITE-ProRule" id="PRU01360"/>
    </source>
</evidence>
<keyword evidence="4 11" id="KW-1134">Transmembrane beta strand</keyword>
<dbReference type="InterPro" id="IPR000531">
    <property type="entry name" value="Beta-barrel_TonB"/>
</dbReference>
<proteinExistence type="inferred from homology"/>
<protein>
    <submittedName>
        <fullName evidence="16">Colicin I receptor</fullName>
    </submittedName>
</protein>
<evidence type="ECO:0000256" key="6">
    <source>
        <dbReference type="ARBA" id="ARBA00022729"/>
    </source>
</evidence>
<keyword evidence="5 11" id="KW-0812">Transmembrane</keyword>